<dbReference type="Gene3D" id="2.30.30.40">
    <property type="entry name" value="SH3 Domains"/>
    <property type="match status" value="1"/>
</dbReference>
<feature type="chain" id="PRO_5039608522" evidence="1">
    <location>
        <begin position="24"/>
        <end position="193"/>
    </location>
</feature>
<keyword evidence="1" id="KW-0732">Signal</keyword>
<evidence type="ECO:0000313" key="4">
    <source>
        <dbReference type="Proteomes" id="UP000479526"/>
    </source>
</evidence>
<evidence type="ECO:0000259" key="2">
    <source>
        <dbReference type="Pfam" id="PF08239"/>
    </source>
</evidence>
<dbReference type="Pfam" id="PF08239">
    <property type="entry name" value="SH3_3"/>
    <property type="match status" value="1"/>
</dbReference>
<evidence type="ECO:0000313" key="3">
    <source>
        <dbReference type="EMBL" id="NAS27075.1"/>
    </source>
</evidence>
<feature type="signal peptide" evidence="1">
    <location>
        <begin position="1"/>
        <end position="23"/>
    </location>
</feature>
<sequence length="193" mass="20223">MDLVKPAVLATATVLCLALPAGASTALPATASAASSGLAVNAAPSTVHAGQTVRLRTKACPNRPGYAYSPAWGRSVTLLPNGVRATGRATVWSGTKPGTYSVSVACQGQTYPTAFGYLTVVAAGTSVKYRVQHVRKGSHLNVRSGPGLGHRVVGKLKWRATVQGSPVRERGWVKVTTKRGTTGWSYGYYLRRA</sequence>
<organism evidence="3 4">
    <name type="scientific">Herbidospora solisilvae</name>
    <dbReference type="NCBI Taxonomy" id="2696284"/>
    <lineage>
        <taxon>Bacteria</taxon>
        <taxon>Bacillati</taxon>
        <taxon>Actinomycetota</taxon>
        <taxon>Actinomycetes</taxon>
        <taxon>Streptosporangiales</taxon>
        <taxon>Streptosporangiaceae</taxon>
        <taxon>Herbidospora</taxon>
    </lineage>
</organism>
<gene>
    <name evidence="3" type="ORF">GT755_36090</name>
</gene>
<dbReference type="EMBL" id="WXEW01000013">
    <property type="protein sequence ID" value="NAS27075.1"/>
    <property type="molecule type" value="Genomic_DNA"/>
</dbReference>
<feature type="domain" description="SH3b" evidence="2">
    <location>
        <begin position="139"/>
        <end position="190"/>
    </location>
</feature>
<comment type="caution">
    <text evidence="3">The sequence shown here is derived from an EMBL/GenBank/DDBJ whole genome shotgun (WGS) entry which is preliminary data.</text>
</comment>
<dbReference type="AlphaFoldDB" id="A0A7C9NJN8"/>
<name>A0A7C9NJN8_9ACTN</name>
<dbReference type="RefSeq" id="WP_161484040.1">
    <property type="nucleotide sequence ID" value="NZ_WXEW01000013.1"/>
</dbReference>
<keyword evidence="4" id="KW-1185">Reference proteome</keyword>
<evidence type="ECO:0000256" key="1">
    <source>
        <dbReference type="SAM" id="SignalP"/>
    </source>
</evidence>
<dbReference type="InterPro" id="IPR003646">
    <property type="entry name" value="SH3-like_bac-type"/>
</dbReference>
<dbReference type="Proteomes" id="UP000479526">
    <property type="component" value="Unassembled WGS sequence"/>
</dbReference>
<reference evidence="3 4" key="1">
    <citation type="submission" date="2020-01" db="EMBL/GenBank/DDBJ databases">
        <title>Herbidospora sp. NEAU-GS84 nov., a novel actinomycete isolated from soil.</title>
        <authorList>
            <person name="Han L."/>
        </authorList>
    </citation>
    <scope>NUCLEOTIDE SEQUENCE [LARGE SCALE GENOMIC DNA]</scope>
    <source>
        <strain evidence="3 4">NEAU-GS84</strain>
    </source>
</reference>
<accession>A0A7C9NJN8</accession>
<protein>
    <submittedName>
        <fullName evidence="3">SH3 domain-containing protein</fullName>
    </submittedName>
</protein>
<proteinExistence type="predicted"/>